<evidence type="ECO:0000313" key="8">
    <source>
        <dbReference type="Proteomes" id="UP000434223"/>
    </source>
</evidence>
<feature type="transmembrane region" description="Helical" evidence="6">
    <location>
        <begin position="74"/>
        <end position="103"/>
    </location>
</feature>
<sequence length="376" mass="41765">MEESKEQAVQERRMEGRKRFITNVIYFVILGGIFLFVMKRLVPMFFPFLLGLTVAAVLSPLIRKLCGRTGGKRASVSIAVLLVFYGILVMAALFSASHIVAFIQNLAGKLPQFYMEVIEPELGILFERIVVSFPEYQDWLSQMSASLENALQSGIMTMSGTLIGWGASWIVGFPAILVQTIFTIISSFFFTIDYDRIWDFVLRQFKEERRKMIAETAAGARTTIWKILKVYALMMTITFAELYLGFVLLKIPMPLLLAFLVAVVDILPVLGTGTVLIPWALILCIIGKTGLGVGIFILYVIITIVRQTLEPKVIGQQVGLHPIVTLLCIFAGAQLIGVLGIFTFPVIATIVKKMNDEGTIHLIKQGFGETRTGNGL</sequence>
<dbReference type="Pfam" id="PF01594">
    <property type="entry name" value="AI-2E_transport"/>
    <property type="match status" value="1"/>
</dbReference>
<dbReference type="PANTHER" id="PTHR21716">
    <property type="entry name" value="TRANSMEMBRANE PROTEIN"/>
    <property type="match status" value="1"/>
</dbReference>
<dbReference type="AlphaFoldDB" id="A0AAW9WN12"/>
<organism evidence="7 8">
    <name type="scientific">Hungatella hathewayi</name>
    <dbReference type="NCBI Taxonomy" id="154046"/>
    <lineage>
        <taxon>Bacteria</taxon>
        <taxon>Bacillati</taxon>
        <taxon>Bacillota</taxon>
        <taxon>Clostridia</taxon>
        <taxon>Lachnospirales</taxon>
        <taxon>Lachnospiraceae</taxon>
        <taxon>Hungatella</taxon>
    </lineage>
</organism>
<dbReference type="InterPro" id="IPR002549">
    <property type="entry name" value="AI-2E-like"/>
</dbReference>
<reference evidence="7 8" key="1">
    <citation type="submission" date="2019-09" db="EMBL/GenBank/DDBJ databases">
        <title>Draft genome sequencing of Hungatella hathewayi 123Y-2.</title>
        <authorList>
            <person name="Lv Q."/>
            <person name="Li S."/>
        </authorList>
    </citation>
    <scope>NUCLEOTIDE SEQUENCE [LARGE SCALE GENOMIC DNA]</scope>
    <source>
        <strain evidence="7 8">123Y-2</strain>
    </source>
</reference>
<comment type="caution">
    <text evidence="7">The sequence shown here is derived from an EMBL/GenBank/DDBJ whole genome shotgun (WGS) entry which is preliminary data.</text>
</comment>
<comment type="subcellular location">
    <subcellularLocation>
        <location evidence="1">Membrane</location>
        <topology evidence="1">Multi-pass membrane protein</topology>
    </subcellularLocation>
</comment>
<gene>
    <name evidence="7" type="primary">ytvI</name>
    <name evidence="7" type="ORF">GNE07_20605</name>
</gene>
<evidence type="ECO:0000256" key="4">
    <source>
        <dbReference type="ARBA" id="ARBA00022989"/>
    </source>
</evidence>
<name>A0AAW9WN12_9FIRM</name>
<proteinExistence type="inferred from homology"/>
<dbReference type="PANTHER" id="PTHR21716:SF68">
    <property type="entry name" value="TRANSPORT PROTEIN YTVI-RELATED"/>
    <property type="match status" value="1"/>
</dbReference>
<feature type="transmembrane region" description="Helical" evidence="6">
    <location>
        <begin position="166"/>
        <end position="190"/>
    </location>
</feature>
<keyword evidence="4 6" id="KW-1133">Transmembrane helix</keyword>
<dbReference type="RefSeq" id="WP_055649649.1">
    <property type="nucleotide sequence ID" value="NZ_CZAZ01000005.1"/>
</dbReference>
<evidence type="ECO:0000256" key="6">
    <source>
        <dbReference type="SAM" id="Phobius"/>
    </source>
</evidence>
<keyword evidence="5 6" id="KW-0472">Membrane</keyword>
<evidence type="ECO:0000256" key="1">
    <source>
        <dbReference type="ARBA" id="ARBA00004141"/>
    </source>
</evidence>
<feature type="transmembrane region" description="Helical" evidence="6">
    <location>
        <begin position="230"/>
        <end position="249"/>
    </location>
</feature>
<dbReference type="Proteomes" id="UP000434223">
    <property type="component" value="Unassembled WGS sequence"/>
</dbReference>
<accession>A0AAW9WN12</accession>
<protein>
    <submittedName>
        <fullName evidence="7">Sporulation integral membrane protein YtvI</fullName>
    </submittedName>
</protein>
<keyword evidence="3 6" id="KW-0812">Transmembrane</keyword>
<feature type="transmembrane region" description="Helical" evidence="6">
    <location>
        <begin position="289"/>
        <end position="309"/>
    </location>
</feature>
<evidence type="ECO:0000256" key="3">
    <source>
        <dbReference type="ARBA" id="ARBA00022692"/>
    </source>
</evidence>
<feature type="transmembrane region" description="Helical" evidence="6">
    <location>
        <begin position="44"/>
        <end position="62"/>
    </location>
</feature>
<comment type="similarity">
    <text evidence="2">Belongs to the autoinducer-2 exporter (AI-2E) (TC 2.A.86) family.</text>
</comment>
<feature type="transmembrane region" description="Helical" evidence="6">
    <location>
        <begin position="321"/>
        <end position="344"/>
    </location>
</feature>
<feature type="transmembrane region" description="Helical" evidence="6">
    <location>
        <begin position="255"/>
        <end position="282"/>
    </location>
</feature>
<dbReference type="GO" id="GO:0055085">
    <property type="term" value="P:transmembrane transport"/>
    <property type="evidence" value="ECO:0007669"/>
    <property type="project" value="TreeGrafter"/>
</dbReference>
<dbReference type="NCBIfam" id="TIGR02872">
    <property type="entry name" value="spore_ytvI"/>
    <property type="match status" value="1"/>
</dbReference>
<dbReference type="InterPro" id="IPR014227">
    <property type="entry name" value="YtvI-like"/>
</dbReference>
<dbReference type="GO" id="GO:0016020">
    <property type="term" value="C:membrane"/>
    <property type="evidence" value="ECO:0007669"/>
    <property type="project" value="UniProtKB-SubCell"/>
</dbReference>
<evidence type="ECO:0000313" key="7">
    <source>
        <dbReference type="EMBL" id="MUB65427.1"/>
    </source>
</evidence>
<feature type="transmembrane region" description="Helical" evidence="6">
    <location>
        <begin position="20"/>
        <end position="38"/>
    </location>
</feature>
<evidence type="ECO:0000256" key="2">
    <source>
        <dbReference type="ARBA" id="ARBA00009773"/>
    </source>
</evidence>
<evidence type="ECO:0000256" key="5">
    <source>
        <dbReference type="ARBA" id="ARBA00023136"/>
    </source>
</evidence>
<dbReference type="EMBL" id="WNME01000015">
    <property type="protein sequence ID" value="MUB65427.1"/>
    <property type="molecule type" value="Genomic_DNA"/>
</dbReference>